<gene>
    <name evidence="1" type="ORF">BECKLFY1418A_GA0070994_10352</name>
</gene>
<dbReference type="InterPro" id="IPR036590">
    <property type="entry name" value="SRAP-like"/>
</dbReference>
<dbReference type="GO" id="GO:0003697">
    <property type="term" value="F:single-stranded DNA binding"/>
    <property type="evidence" value="ECO:0007669"/>
    <property type="project" value="InterPro"/>
</dbReference>
<accession>A0A450UMV3</accession>
<dbReference type="Pfam" id="PF02586">
    <property type="entry name" value="SRAP"/>
    <property type="match status" value="1"/>
</dbReference>
<dbReference type="EMBL" id="CAADFH010000035">
    <property type="protein sequence ID" value="VFJ93864.1"/>
    <property type="molecule type" value="Genomic_DNA"/>
</dbReference>
<name>A0A450UMV3_9GAMM</name>
<reference evidence="1" key="1">
    <citation type="submission" date="2019-02" db="EMBL/GenBank/DDBJ databases">
        <authorList>
            <person name="Gruber-Vodicka R. H."/>
            <person name="Seah K. B. B."/>
        </authorList>
    </citation>
    <scope>NUCLEOTIDE SEQUENCE</scope>
    <source>
        <strain evidence="1">BECK_M6</strain>
    </source>
</reference>
<dbReference type="GO" id="GO:0106300">
    <property type="term" value="P:protein-DNA covalent cross-linking repair"/>
    <property type="evidence" value="ECO:0007669"/>
    <property type="project" value="InterPro"/>
</dbReference>
<dbReference type="InterPro" id="IPR003738">
    <property type="entry name" value="SRAP"/>
</dbReference>
<dbReference type="SUPFAM" id="SSF143081">
    <property type="entry name" value="BB1717-like"/>
    <property type="match status" value="1"/>
</dbReference>
<organism evidence="1">
    <name type="scientific">Candidatus Kentrum sp. LFY</name>
    <dbReference type="NCBI Taxonomy" id="2126342"/>
    <lineage>
        <taxon>Bacteria</taxon>
        <taxon>Pseudomonadati</taxon>
        <taxon>Pseudomonadota</taxon>
        <taxon>Gammaproteobacteria</taxon>
        <taxon>Candidatus Kentrum</taxon>
    </lineage>
</organism>
<proteinExistence type="predicted"/>
<protein>
    <submittedName>
        <fullName evidence="1">SOS response-associated peptidase YedK</fullName>
    </submittedName>
</protein>
<sequence length="288" mass="33421">MLHRFEAKLRQTIMCASYELRTKRQAIQELGIPVPETLAEDALGIVVRGYRKTDKAPVVVFENGRRALKEMCFSLCPRWSGEFPFRAATYNARMNRPKTDKKTGKPIRHPRTGRPLMEYIFEMPAWKASFRDRHCLVPMSLAMEYSYFGAYAGNMVRFSKRDGALFLAIGIWDRWLQRDTGESVDSFAILTDDPYPFFYDSGHRRSLFVISENHWDAWLTGKFASPKDSYEFLRKNRIDLDWKAEIERPMRKGWEKRAPNPDEIEAIGAAVWRGAVGSEERAFGSSRQ</sequence>
<dbReference type="Gene3D" id="3.90.1680.10">
    <property type="entry name" value="SOS response associated peptidase-like"/>
    <property type="match status" value="1"/>
</dbReference>
<dbReference type="AlphaFoldDB" id="A0A450UMV3"/>
<evidence type="ECO:0000313" key="1">
    <source>
        <dbReference type="EMBL" id="VFJ93864.1"/>
    </source>
</evidence>